<dbReference type="Pfam" id="PF13921">
    <property type="entry name" value="Myb_DNA-bind_6"/>
    <property type="match status" value="1"/>
</dbReference>
<sequence length="540" mass="59587">MMAAKADENGDQQLPAPTLGFLSQSAPPALAFSFQNRQLPPLPTNSNQQSTQLPPIQHLGHPAPARPIPPAMSYPEQHSQQSHGQYFNGNAMSESLPEHTLPPHYDYSTHHTSRPPPHRPHSSLLAGLPSMSPPTSIHQSQQHQSLLRRADPVIQQYDILGRRKPKSPREPHSWSPAQDALLRRLKEKEGMGWREIALYFPGRTSNGCQFRWRRLSGGKLKSQQPSSSLTPLTPLDHKPTSSSSHSSHQPTSHPLIRRASTGTSRRSSEDCQSVGSSTNGTTSPSEGFLTPPVLAHPLGGVIPGERNAMGFFGHGQSNLTAGIKAWAGVGGGAGGMGMGMGGGQQEGTGFGMVQRSTSESHLARPVQGMSMRGQQISAPLEVIEGQELSPPYQPYPTPYSHSNSPQKQEVWMSNKHLAGVHTDKKEPEVGWTREEDSVIRTRVKDLSRDEDGCFEYVWVLSANLSGRATLKDIVVIPFVMLEYGQEQTHAVSMAYLGSMMSQRRRDRSYVTAILALWFWFFGRMCDCVWRWLRSFVFGFS</sequence>
<protein>
    <submittedName>
        <fullName evidence="4">Uncharacterized protein</fullName>
    </submittedName>
</protein>
<reference evidence="4 5" key="1">
    <citation type="journal article" date="2011" name="J. Gen. Appl. Microbiol.">
        <title>Draft genome sequencing of the enigmatic yeast Saitoella complicata.</title>
        <authorList>
            <person name="Nishida H."/>
            <person name="Hamamoto M."/>
            <person name="Sugiyama J."/>
        </authorList>
    </citation>
    <scope>NUCLEOTIDE SEQUENCE [LARGE SCALE GENOMIC DNA]</scope>
    <source>
        <strain evidence="4 5">NRRL Y-17804</strain>
    </source>
</reference>
<dbReference type="AlphaFoldDB" id="A0A0E9NSY9"/>
<dbReference type="Gene3D" id="1.10.10.60">
    <property type="entry name" value="Homeodomain-like"/>
    <property type="match status" value="1"/>
</dbReference>
<reference evidence="4 5" key="2">
    <citation type="journal article" date="2014" name="J. Gen. Appl. Microbiol.">
        <title>The early diverging ascomycetous budding yeast Saitoella complicata has three histone deacetylases belonging to the Clr6, Hos2, and Rpd3 lineages.</title>
        <authorList>
            <person name="Nishida H."/>
            <person name="Matsumoto T."/>
            <person name="Kondo S."/>
            <person name="Hamamoto M."/>
            <person name="Yoshikawa H."/>
        </authorList>
    </citation>
    <scope>NUCLEOTIDE SEQUENCE [LARGE SCALE GENOMIC DNA]</scope>
    <source>
        <strain evidence="4 5">NRRL Y-17804</strain>
    </source>
</reference>
<dbReference type="PROSITE" id="PS51294">
    <property type="entry name" value="HTH_MYB"/>
    <property type="match status" value="1"/>
</dbReference>
<keyword evidence="5" id="KW-1185">Reference proteome</keyword>
<dbReference type="EMBL" id="BACD03000073">
    <property type="protein sequence ID" value="GAO52550.1"/>
    <property type="molecule type" value="Genomic_DNA"/>
</dbReference>
<proteinExistence type="predicted"/>
<dbReference type="SMART" id="SM00717">
    <property type="entry name" value="SANT"/>
    <property type="match status" value="1"/>
</dbReference>
<dbReference type="InterPro" id="IPR001005">
    <property type="entry name" value="SANT/Myb"/>
</dbReference>
<feature type="domain" description="HTH myb-type" evidence="3">
    <location>
        <begin position="173"/>
        <end position="220"/>
    </location>
</feature>
<feature type="compositionally biased region" description="Basic residues" evidence="1">
    <location>
        <begin position="111"/>
        <end position="121"/>
    </location>
</feature>
<name>A0A0E9NSY9_SAICN</name>
<dbReference type="InterPro" id="IPR009057">
    <property type="entry name" value="Homeodomain-like_sf"/>
</dbReference>
<organism evidence="4 5">
    <name type="scientific">Saitoella complicata (strain BCRC 22490 / CBS 7301 / JCM 7358 / NBRC 10748 / NRRL Y-17804)</name>
    <dbReference type="NCBI Taxonomy" id="698492"/>
    <lineage>
        <taxon>Eukaryota</taxon>
        <taxon>Fungi</taxon>
        <taxon>Dikarya</taxon>
        <taxon>Ascomycota</taxon>
        <taxon>Taphrinomycotina</taxon>
        <taxon>Taphrinomycotina incertae sedis</taxon>
        <taxon>Saitoella</taxon>
    </lineage>
</organism>
<feature type="compositionally biased region" description="Low complexity" evidence="1">
    <location>
        <begin position="138"/>
        <end position="147"/>
    </location>
</feature>
<gene>
    <name evidence="4" type="ORF">G7K_6624-t1</name>
</gene>
<feature type="region of interest" description="Disordered" evidence="1">
    <location>
        <begin position="217"/>
        <end position="292"/>
    </location>
</feature>
<dbReference type="Proteomes" id="UP000033140">
    <property type="component" value="Unassembled WGS sequence"/>
</dbReference>
<feature type="compositionally biased region" description="Low complexity" evidence="1">
    <location>
        <begin position="240"/>
        <end position="265"/>
    </location>
</feature>
<evidence type="ECO:0000256" key="1">
    <source>
        <dbReference type="SAM" id="MobiDB-lite"/>
    </source>
</evidence>
<evidence type="ECO:0000259" key="3">
    <source>
        <dbReference type="PROSITE" id="PS51294"/>
    </source>
</evidence>
<feature type="compositionally biased region" description="Polar residues" evidence="1">
    <location>
        <begin position="270"/>
        <end position="285"/>
    </location>
</feature>
<evidence type="ECO:0000313" key="5">
    <source>
        <dbReference type="Proteomes" id="UP000033140"/>
    </source>
</evidence>
<comment type="caution">
    <text evidence="4">The sequence shown here is derived from an EMBL/GenBank/DDBJ whole genome shotgun (WGS) entry which is preliminary data.</text>
</comment>
<feature type="region of interest" description="Disordered" evidence="1">
    <location>
        <begin position="1"/>
        <end position="83"/>
    </location>
</feature>
<feature type="domain" description="Myb-like" evidence="2">
    <location>
        <begin position="166"/>
        <end position="216"/>
    </location>
</feature>
<reference evidence="4 5" key="3">
    <citation type="journal article" date="2015" name="Genome Announc.">
        <title>Draft Genome Sequence of the Archiascomycetous Yeast Saitoella complicata.</title>
        <authorList>
            <person name="Yamauchi K."/>
            <person name="Kondo S."/>
            <person name="Hamamoto M."/>
            <person name="Takahashi Y."/>
            <person name="Ogura Y."/>
            <person name="Hayashi T."/>
            <person name="Nishida H."/>
        </authorList>
    </citation>
    <scope>NUCLEOTIDE SEQUENCE [LARGE SCALE GENOMIC DNA]</scope>
    <source>
        <strain evidence="4 5">NRRL Y-17804</strain>
    </source>
</reference>
<evidence type="ECO:0000259" key="2">
    <source>
        <dbReference type="PROSITE" id="PS50090"/>
    </source>
</evidence>
<dbReference type="InterPro" id="IPR017930">
    <property type="entry name" value="Myb_dom"/>
</dbReference>
<dbReference type="PROSITE" id="PS50090">
    <property type="entry name" value="MYB_LIKE"/>
    <property type="match status" value="1"/>
</dbReference>
<feature type="compositionally biased region" description="Polar residues" evidence="1">
    <location>
        <begin position="33"/>
        <end position="54"/>
    </location>
</feature>
<evidence type="ECO:0000313" key="4">
    <source>
        <dbReference type="EMBL" id="GAO52550.1"/>
    </source>
</evidence>
<feature type="region of interest" description="Disordered" evidence="1">
    <location>
        <begin position="106"/>
        <end position="150"/>
    </location>
</feature>
<feature type="compositionally biased region" description="Polar residues" evidence="1">
    <location>
        <begin position="221"/>
        <end position="231"/>
    </location>
</feature>
<accession>A0A0E9NSY9</accession>
<dbReference type="SUPFAM" id="SSF46689">
    <property type="entry name" value="Homeodomain-like"/>
    <property type="match status" value="1"/>
</dbReference>
<dbReference type="CDD" id="cd00167">
    <property type="entry name" value="SANT"/>
    <property type="match status" value="1"/>
</dbReference>
<dbReference type="STRING" id="698492.A0A0E9NSY9"/>